<evidence type="ECO:0000256" key="1">
    <source>
        <dbReference type="SAM" id="MobiDB-lite"/>
    </source>
</evidence>
<evidence type="ECO:0000313" key="2">
    <source>
        <dbReference type="EMBL" id="MFC4988907.1"/>
    </source>
</evidence>
<feature type="region of interest" description="Disordered" evidence="1">
    <location>
        <begin position="22"/>
        <end position="54"/>
    </location>
</feature>
<evidence type="ECO:0000313" key="3">
    <source>
        <dbReference type="Proteomes" id="UP001595925"/>
    </source>
</evidence>
<gene>
    <name evidence="2" type="ORF">ACFPFO_14260</name>
</gene>
<dbReference type="InterPro" id="IPR036390">
    <property type="entry name" value="WH_DNA-bd_sf"/>
</dbReference>
<dbReference type="AlphaFoldDB" id="A0ABD5QH37"/>
<organism evidence="2 3">
    <name type="scientific">Saliphagus infecundisoli</name>
    <dbReference type="NCBI Taxonomy" id="1849069"/>
    <lineage>
        <taxon>Archaea</taxon>
        <taxon>Methanobacteriati</taxon>
        <taxon>Methanobacteriota</taxon>
        <taxon>Stenosarchaea group</taxon>
        <taxon>Halobacteria</taxon>
        <taxon>Halobacteriales</taxon>
        <taxon>Natrialbaceae</taxon>
        <taxon>Saliphagus</taxon>
    </lineage>
</organism>
<evidence type="ECO:0008006" key="4">
    <source>
        <dbReference type="Google" id="ProtNLM"/>
    </source>
</evidence>
<name>A0ABD5QH37_9EURY</name>
<dbReference type="RefSeq" id="WP_224828350.1">
    <property type="nucleotide sequence ID" value="NZ_JAIVEF010000006.1"/>
</dbReference>
<accession>A0ABD5QH37</accession>
<dbReference type="EMBL" id="JBHSJG010000038">
    <property type="protein sequence ID" value="MFC4988907.1"/>
    <property type="molecule type" value="Genomic_DNA"/>
</dbReference>
<dbReference type="Pfam" id="PF24037">
    <property type="entry name" value="DUF7346"/>
    <property type="match status" value="1"/>
</dbReference>
<feature type="compositionally biased region" description="Basic and acidic residues" evidence="1">
    <location>
        <begin position="30"/>
        <end position="39"/>
    </location>
</feature>
<dbReference type="InterPro" id="IPR055770">
    <property type="entry name" value="DUF7346"/>
</dbReference>
<protein>
    <recommendedName>
        <fullName evidence="4">HTH domain protein</fullName>
    </recommendedName>
</protein>
<dbReference type="SUPFAM" id="SSF46785">
    <property type="entry name" value="Winged helix' DNA-binding domain"/>
    <property type="match status" value="1"/>
</dbReference>
<comment type="caution">
    <text evidence="2">The sequence shown here is derived from an EMBL/GenBank/DDBJ whole genome shotgun (WGS) entry which is preliminary data.</text>
</comment>
<proteinExistence type="predicted"/>
<sequence>MKTVRDAEGTRYLLRKRSTESSLVYDPETGEERYLPNDRLEEEEGSGSPLETAAAGVDPAVRTLLSAVHDDETLGLVIALADRGPIAVRQLLDGYGLCESDLHGRLAELVAAGLVEEATVAGERGYRATEDCRVALEIVRPDAGS</sequence>
<reference evidence="2 3" key="1">
    <citation type="journal article" date="2019" name="Int. J. Syst. Evol. Microbiol.">
        <title>The Global Catalogue of Microorganisms (GCM) 10K type strain sequencing project: providing services to taxonomists for standard genome sequencing and annotation.</title>
        <authorList>
            <consortium name="The Broad Institute Genomics Platform"/>
            <consortium name="The Broad Institute Genome Sequencing Center for Infectious Disease"/>
            <person name="Wu L."/>
            <person name="Ma J."/>
        </authorList>
    </citation>
    <scope>NUCLEOTIDE SEQUENCE [LARGE SCALE GENOMIC DNA]</scope>
    <source>
        <strain evidence="2 3">CGMCC 1.15824</strain>
    </source>
</reference>
<keyword evidence="3" id="KW-1185">Reference proteome</keyword>
<dbReference type="Proteomes" id="UP001595925">
    <property type="component" value="Unassembled WGS sequence"/>
</dbReference>